<dbReference type="AlphaFoldDB" id="A0A1A9VX28"/>
<reference evidence="4" key="1">
    <citation type="submission" date="2020-05" db="UniProtKB">
        <authorList>
            <consortium name="EnsemblMetazoa"/>
        </authorList>
    </citation>
    <scope>IDENTIFICATION</scope>
    <source>
        <strain evidence="4">TTRI</strain>
    </source>
</reference>
<dbReference type="PROSITE" id="PS50157">
    <property type="entry name" value="ZINC_FINGER_C2H2_2"/>
    <property type="match status" value="1"/>
</dbReference>
<dbReference type="Gene3D" id="3.30.160.60">
    <property type="entry name" value="Classic Zinc Finger"/>
    <property type="match status" value="1"/>
</dbReference>
<evidence type="ECO:0000256" key="1">
    <source>
        <dbReference type="PROSITE-ProRule" id="PRU00042"/>
    </source>
</evidence>
<dbReference type="VEuPathDB" id="VectorBase:GAUT050451"/>
<evidence type="ECO:0000313" key="4">
    <source>
        <dbReference type="EnsemblMetazoa" id="GAUT050451-PA"/>
    </source>
</evidence>
<evidence type="ECO:0000313" key="5">
    <source>
        <dbReference type="Proteomes" id="UP000078200"/>
    </source>
</evidence>
<dbReference type="PROSITE" id="PS00028">
    <property type="entry name" value="ZINC_FINGER_C2H2_1"/>
    <property type="match status" value="1"/>
</dbReference>
<name>A0A1A9VX28_GLOAU</name>
<feature type="domain" description="C2H2-type" evidence="3">
    <location>
        <begin position="53"/>
        <end position="81"/>
    </location>
</feature>
<keyword evidence="1" id="KW-0479">Metal-binding</keyword>
<dbReference type="Proteomes" id="UP000078200">
    <property type="component" value="Unassembled WGS sequence"/>
</dbReference>
<feature type="region of interest" description="Disordered" evidence="2">
    <location>
        <begin position="29"/>
        <end position="54"/>
    </location>
</feature>
<keyword evidence="1" id="KW-0863">Zinc-finger</keyword>
<evidence type="ECO:0000259" key="3">
    <source>
        <dbReference type="PROSITE" id="PS50157"/>
    </source>
</evidence>
<evidence type="ECO:0000256" key="2">
    <source>
        <dbReference type="SAM" id="MobiDB-lite"/>
    </source>
</evidence>
<organism evidence="4 5">
    <name type="scientific">Glossina austeni</name>
    <name type="common">Savannah tsetse fly</name>
    <dbReference type="NCBI Taxonomy" id="7395"/>
    <lineage>
        <taxon>Eukaryota</taxon>
        <taxon>Metazoa</taxon>
        <taxon>Ecdysozoa</taxon>
        <taxon>Arthropoda</taxon>
        <taxon>Hexapoda</taxon>
        <taxon>Insecta</taxon>
        <taxon>Pterygota</taxon>
        <taxon>Neoptera</taxon>
        <taxon>Endopterygota</taxon>
        <taxon>Diptera</taxon>
        <taxon>Brachycera</taxon>
        <taxon>Muscomorpha</taxon>
        <taxon>Hippoboscoidea</taxon>
        <taxon>Glossinidae</taxon>
        <taxon>Glossina</taxon>
    </lineage>
</organism>
<protein>
    <recommendedName>
        <fullName evidence="3">C2H2-type domain-containing protein</fullName>
    </recommendedName>
</protein>
<keyword evidence="1" id="KW-0862">Zinc</keyword>
<dbReference type="GO" id="GO:0008270">
    <property type="term" value="F:zinc ion binding"/>
    <property type="evidence" value="ECO:0007669"/>
    <property type="project" value="UniProtKB-KW"/>
</dbReference>
<feature type="region of interest" description="Disordered" evidence="2">
    <location>
        <begin position="1"/>
        <end position="20"/>
    </location>
</feature>
<dbReference type="EnsemblMetazoa" id="GAUT050451-RA">
    <property type="protein sequence ID" value="GAUT050451-PA"/>
    <property type="gene ID" value="GAUT050451"/>
</dbReference>
<dbReference type="InterPro" id="IPR013087">
    <property type="entry name" value="Znf_C2H2_type"/>
</dbReference>
<proteinExistence type="predicted"/>
<accession>A0A1A9VX28</accession>
<sequence length="229" mass="26392">MQNNSPNIIIDDEQPSCSSRTNQIHITSNSQNLISQTNNNTSDQNPSRFRSDTSCPMCERTFTTKTGVGVHMRRAHPDEHDQHKARTDVKQRWSEEEESLLARKEAELTVTGTRFMNKALAPLFPSSSLEAIKKKHIAKGWNRNSSRYEIRNMLCCVTCTKSLLSLNTILYMNILFRAHFTTVDLSEVYYTIWCDKINYVTKTERLTAMKIPQLSANNNRGRKYQQHST</sequence>
<keyword evidence="5" id="KW-1185">Reference proteome</keyword>